<evidence type="ECO:0000256" key="2">
    <source>
        <dbReference type="ARBA" id="ARBA00004141"/>
    </source>
</evidence>
<reference evidence="12 13" key="1">
    <citation type="journal article" date="2021" name="Commun. Biol.">
        <title>The genome of Shorea leprosula (Dipterocarpaceae) highlights the ecological relevance of drought in aseasonal tropical rainforests.</title>
        <authorList>
            <person name="Ng K.K.S."/>
            <person name="Kobayashi M.J."/>
            <person name="Fawcett J.A."/>
            <person name="Hatakeyama M."/>
            <person name="Paape T."/>
            <person name="Ng C.H."/>
            <person name="Ang C.C."/>
            <person name="Tnah L.H."/>
            <person name="Lee C.T."/>
            <person name="Nishiyama T."/>
            <person name="Sese J."/>
            <person name="O'Brien M.J."/>
            <person name="Copetti D."/>
            <person name="Mohd Noor M.I."/>
            <person name="Ong R.C."/>
            <person name="Putra M."/>
            <person name="Sireger I.Z."/>
            <person name="Indrioko S."/>
            <person name="Kosugi Y."/>
            <person name="Izuno A."/>
            <person name="Isagi Y."/>
            <person name="Lee S.L."/>
            <person name="Shimizu K.K."/>
        </authorList>
    </citation>
    <scope>NUCLEOTIDE SEQUENCE [LARGE SCALE GENOMIC DNA]</scope>
    <source>
        <strain evidence="12">214</strain>
    </source>
</reference>
<evidence type="ECO:0000259" key="11">
    <source>
        <dbReference type="Pfam" id="PF01694"/>
    </source>
</evidence>
<dbReference type="GO" id="GO:0005794">
    <property type="term" value="C:Golgi apparatus"/>
    <property type="evidence" value="ECO:0007669"/>
    <property type="project" value="UniProtKB-ARBA"/>
</dbReference>
<feature type="domain" description="Peptidase S54 rhomboid" evidence="11">
    <location>
        <begin position="105"/>
        <end position="244"/>
    </location>
</feature>
<evidence type="ECO:0000256" key="5">
    <source>
        <dbReference type="ARBA" id="ARBA00022692"/>
    </source>
</evidence>
<dbReference type="InterPro" id="IPR002610">
    <property type="entry name" value="Peptidase_S54_rhomboid-like"/>
</dbReference>
<keyword evidence="6 10" id="KW-0378">Hydrolase</keyword>
<evidence type="ECO:0000313" key="13">
    <source>
        <dbReference type="Proteomes" id="UP001054252"/>
    </source>
</evidence>
<accession>A0AAV5J318</accession>
<dbReference type="GO" id="GO:0016020">
    <property type="term" value="C:membrane"/>
    <property type="evidence" value="ECO:0007669"/>
    <property type="project" value="UniProtKB-SubCell"/>
</dbReference>
<dbReference type="SUPFAM" id="SSF144091">
    <property type="entry name" value="Rhomboid-like"/>
    <property type="match status" value="1"/>
</dbReference>
<keyword evidence="9 10" id="KW-0472">Membrane</keyword>
<dbReference type="GO" id="GO:0004252">
    <property type="term" value="F:serine-type endopeptidase activity"/>
    <property type="evidence" value="ECO:0007669"/>
    <property type="project" value="InterPro"/>
</dbReference>
<feature type="transmembrane region" description="Helical" evidence="10">
    <location>
        <begin position="276"/>
        <end position="297"/>
    </location>
</feature>
<evidence type="ECO:0000313" key="12">
    <source>
        <dbReference type="EMBL" id="GKV05385.1"/>
    </source>
</evidence>
<comment type="catalytic activity">
    <reaction evidence="1 10">
        <text>Cleaves type-1 transmembrane domains using a catalytic dyad composed of serine and histidine that are contributed by different transmembrane domains.</text>
        <dbReference type="EC" id="3.4.21.105"/>
    </reaction>
</comment>
<dbReference type="FunFam" id="1.20.1540.10:FF:000019">
    <property type="entry name" value="RHOMBOID-like protein"/>
    <property type="match status" value="1"/>
</dbReference>
<evidence type="ECO:0000256" key="8">
    <source>
        <dbReference type="ARBA" id="ARBA00022989"/>
    </source>
</evidence>
<feature type="transmembrane region" description="Helical" evidence="10">
    <location>
        <begin position="170"/>
        <end position="192"/>
    </location>
</feature>
<feature type="transmembrane region" description="Helical" evidence="10">
    <location>
        <begin position="228"/>
        <end position="245"/>
    </location>
</feature>
<dbReference type="EC" id="3.4.21.105" evidence="10"/>
<evidence type="ECO:0000256" key="1">
    <source>
        <dbReference type="ARBA" id="ARBA00000156"/>
    </source>
</evidence>
<evidence type="ECO:0000256" key="9">
    <source>
        <dbReference type="ARBA" id="ARBA00023136"/>
    </source>
</evidence>
<keyword evidence="7 10" id="KW-0720">Serine protease</keyword>
<protein>
    <recommendedName>
        <fullName evidence="10">RHOMBOID-like protein</fullName>
        <ecNumber evidence="10">3.4.21.105</ecNumber>
    </recommendedName>
</protein>
<dbReference type="EMBL" id="BPVZ01000023">
    <property type="protein sequence ID" value="GKV05385.1"/>
    <property type="molecule type" value="Genomic_DNA"/>
</dbReference>
<feature type="transmembrane region" description="Helical" evidence="10">
    <location>
        <begin position="141"/>
        <end position="163"/>
    </location>
</feature>
<dbReference type="Gene3D" id="1.20.1540.10">
    <property type="entry name" value="Rhomboid-like"/>
    <property type="match status" value="1"/>
</dbReference>
<keyword evidence="4 10" id="KW-0645">Protease</keyword>
<comment type="similarity">
    <text evidence="3 10">Belongs to the peptidase S54 family.</text>
</comment>
<evidence type="ECO:0000256" key="4">
    <source>
        <dbReference type="ARBA" id="ARBA00022670"/>
    </source>
</evidence>
<feature type="transmembrane region" description="Helical" evidence="10">
    <location>
        <begin position="29"/>
        <end position="51"/>
    </location>
</feature>
<name>A0AAV5J318_9ROSI</name>
<dbReference type="InterPro" id="IPR035952">
    <property type="entry name" value="Rhomboid-like_sf"/>
</dbReference>
<evidence type="ECO:0000256" key="7">
    <source>
        <dbReference type="ARBA" id="ARBA00022825"/>
    </source>
</evidence>
<comment type="caution">
    <text evidence="12">The sequence shown here is derived from an EMBL/GenBank/DDBJ whole genome shotgun (WGS) entry which is preliminary data.</text>
</comment>
<evidence type="ECO:0000256" key="10">
    <source>
        <dbReference type="RuleBase" id="RU362115"/>
    </source>
</evidence>
<proteinExistence type="inferred from homology"/>
<organism evidence="12 13">
    <name type="scientific">Rubroshorea leprosula</name>
    <dbReference type="NCBI Taxonomy" id="152421"/>
    <lineage>
        <taxon>Eukaryota</taxon>
        <taxon>Viridiplantae</taxon>
        <taxon>Streptophyta</taxon>
        <taxon>Embryophyta</taxon>
        <taxon>Tracheophyta</taxon>
        <taxon>Spermatophyta</taxon>
        <taxon>Magnoliopsida</taxon>
        <taxon>eudicotyledons</taxon>
        <taxon>Gunneridae</taxon>
        <taxon>Pentapetalae</taxon>
        <taxon>rosids</taxon>
        <taxon>malvids</taxon>
        <taxon>Malvales</taxon>
        <taxon>Dipterocarpaceae</taxon>
        <taxon>Rubroshorea</taxon>
    </lineage>
</organism>
<evidence type="ECO:0000256" key="6">
    <source>
        <dbReference type="ARBA" id="ARBA00022801"/>
    </source>
</evidence>
<dbReference type="InterPro" id="IPR022764">
    <property type="entry name" value="Peptidase_S54_rhomboid_dom"/>
</dbReference>
<feature type="transmembrane region" description="Helical" evidence="10">
    <location>
        <begin position="113"/>
        <end position="135"/>
    </location>
</feature>
<comment type="function">
    <text evidence="10">Serine protease involved in intramembrane proteolysis.</text>
</comment>
<dbReference type="PANTHER" id="PTHR22936">
    <property type="entry name" value="RHOMBOID-RELATED"/>
    <property type="match status" value="1"/>
</dbReference>
<feature type="transmembrane region" description="Helical" evidence="10">
    <location>
        <begin position="198"/>
        <end position="221"/>
    </location>
</feature>
<dbReference type="PANTHER" id="PTHR22936:SF87">
    <property type="entry name" value="RHOMBOID-LIKE PROTEIN 5"/>
    <property type="match status" value="1"/>
</dbReference>
<keyword evidence="13" id="KW-1185">Reference proteome</keyword>
<evidence type="ECO:0000256" key="3">
    <source>
        <dbReference type="ARBA" id="ARBA00009045"/>
    </source>
</evidence>
<sequence length="313" mass="35072">MGVRPTPPYHVEERGMSPPQCLPPPPEPWFSWLVPLIFLANIAMFVLSMYINDCPAKMSPEKCLFYEYLGRFSFQPFKENPLLGPSAATLKGLGALERDLVVKKNETWRLLSCMWFHAGAIHLAANMMSLLFIGIRLEQEFGFLRIGILYLLSGFGGSLMSALTFTGQKLAISVGASGALFGLLGAMLSELITNWSLYTNKCVALVSLVLIICLNLAIGFLPHVDNSAHMGGFLFGFLLGFILLFRPQYGYVSRKYIPAGYEVKHKKPKYKCYQHLFWVVSLVLLLLGYIVGLIKLFKGEKIEQKHIGIFIHV</sequence>
<dbReference type="AlphaFoldDB" id="A0AAV5J318"/>
<gene>
    <name evidence="12" type="ORF">SLEP1_g17404</name>
</gene>
<keyword evidence="8 10" id="KW-1133">Transmembrane helix</keyword>
<dbReference type="Pfam" id="PF01694">
    <property type="entry name" value="Rhomboid"/>
    <property type="match status" value="1"/>
</dbReference>
<keyword evidence="5 10" id="KW-0812">Transmembrane</keyword>
<comment type="subcellular location">
    <subcellularLocation>
        <location evidence="2 10">Membrane</location>
        <topology evidence="2 10">Multi-pass membrane protein</topology>
    </subcellularLocation>
</comment>
<dbReference type="GO" id="GO:0006508">
    <property type="term" value="P:proteolysis"/>
    <property type="evidence" value="ECO:0007669"/>
    <property type="project" value="UniProtKB-KW"/>
</dbReference>
<dbReference type="Proteomes" id="UP001054252">
    <property type="component" value="Unassembled WGS sequence"/>
</dbReference>